<reference evidence="5 6" key="1">
    <citation type="submission" date="2017-11" db="EMBL/GenBank/DDBJ databases">
        <title>De novo assembly and phasing of dikaryotic genomes from two isolates of Puccinia coronata f. sp. avenae, the causal agent of oat crown rust.</title>
        <authorList>
            <person name="Miller M.E."/>
            <person name="Zhang Y."/>
            <person name="Omidvar V."/>
            <person name="Sperschneider J."/>
            <person name="Schwessinger B."/>
            <person name="Raley C."/>
            <person name="Palmer J.M."/>
            <person name="Garnica D."/>
            <person name="Upadhyaya N."/>
            <person name="Rathjen J."/>
            <person name="Taylor J.M."/>
            <person name="Park R.F."/>
            <person name="Dodds P.N."/>
            <person name="Hirsch C.D."/>
            <person name="Kianian S.F."/>
            <person name="Figueroa M."/>
        </authorList>
    </citation>
    <scope>NUCLEOTIDE SEQUENCE [LARGE SCALE GENOMIC DNA]</scope>
    <source>
        <strain evidence="3">12NC29</strain>
        <strain evidence="4">12SD80</strain>
    </source>
</reference>
<dbReference type="InterPro" id="IPR036770">
    <property type="entry name" value="Ankyrin_rpt-contain_sf"/>
</dbReference>
<evidence type="ECO:0000313" key="5">
    <source>
        <dbReference type="Proteomes" id="UP000235388"/>
    </source>
</evidence>
<evidence type="ECO:0000313" key="2">
    <source>
        <dbReference type="EMBL" id="PLW19993.1"/>
    </source>
</evidence>
<dbReference type="Proteomes" id="UP000235388">
    <property type="component" value="Unassembled WGS sequence"/>
</dbReference>
<keyword evidence="1" id="KW-0040">ANK repeat</keyword>
<dbReference type="PROSITE" id="PS50088">
    <property type="entry name" value="ANK_REPEAT"/>
    <property type="match status" value="1"/>
</dbReference>
<dbReference type="Pfam" id="PF12796">
    <property type="entry name" value="Ank_2"/>
    <property type="match status" value="1"/>
</dbReference>
<evidence type="ECO:0000313" key="6">
    <source>
        <dbReference type="Proteomes" id="UP000235392"/>
    </source>
</evidence>
<dbReference type="EMBL" id="PGCJ01000804">
    <property type="protein sequence ID" value="PLW19993.1"/>
    <property type="molecule type" value="Genomic_DNA"/>
</dbReference>
<dbReference type="STRING" id="200324.A0A2N5V8K4"/>
<evidence type="ECO:0000313" key="4">
    <source>
        <dbReference type="EMBL" id="PLW50694.1"/>
    </source>
</evidence>
<dbReference type="OrthoDB" id="2497616at2759"/>
<dbReference type="Gene3D" id="1.25.40.20">
    <property type="entry name" value="Ankyrin repeat-containing domain"/>
    <property type="match status" value="1"/>
</dbReference>
<dbReference type="EMBL" id="PGCJ01000120">
    <property type="protein sequence ID" value="PLW46337.1"/>
    <property type="molecule type" value="Genomic_DNA"/>
</dbReference>
<dbReference type="InterPro" id="IPR002110">
    <property type="entry name" value="Ankyrin_rpt"/>
</dbReference>
<comment type="caution">
    <text evidence="3">The sequence shown here is derived from an EMBL/GenBank/DDBJ whole genome shotgun (WGS) entry which is preliminary data.</text>
</comment>
<accession>A0A2N5V8K4</accession>
<feature type="repeat" description="ANK" evidence="1">
    <location>
        <begin position="262"/>
        <end position="294"/>
    </location>
</feature>
<name>A0A2N5V8K4_9BASI</name>
<evidence type="ECO:0000313" key="3">
    <source>
        <dbReference type="EMBL" id="PLW46337.1"/>
    </source>
</evidence>
<dbReference type="SMART" id="SM00248">
    <property type="entry name" value="ANK"/>
    <property type="match status" value="3"/>
</dbReference>
<proteinExistence type="predicted"/>
<keyword evidence="5" id="KW-1185">Reference proteome</keyword>
<sequence>MLARDSCSRHTELRVQSEGMDIMYRPDVLRDAAGCGIGARLAEWNGCRRIAETKDLDVQPSDNSATSGWRGTLRGDIRVRESKPGSMPTLPSLPVEILHDIHLLSTSEHLPVTCKRLHDLYSWTTSPRYRAVFLWRKYVVKEPLVYEWSPEHGWLRGSETTRSKNKNISKRKKVQWNAILATPACSIDVFRILRDFYSEPLPSGHPDCPKIRIPVLPTRLFKALSIETSAGSASKDHAEQLDAAYQYVDLLLSDHGASPNKLGGYPLARSVLSGNLPFVRLLLSHGASPAIKQNLVIMVAIETGDLELVRLLIEPGFIHSKESVPLNHDPLKLSYLNKVHSNLILKHHQQHKKIRLEDRVQVSDQMLERAIRRRDAPMAQYFIERGAKPTLETINLIESL</sequence>
<protein>
    <submittedName>
        <fullName evidence="3">Uncharacterized protein</fullName>
    </submittedName>
</protein>
<evidence type="ECO:0000256" key="1">
    <source>
        <dbReference type="PROSITE-ProRule" id="PRU00023"/>
    </source>
</evidence>
<dbReference type="Proteomes" id="UP000235392">
    <property type="component" value="Unassembled WGS sequence"/>
</dbReference>
<organism evidence="3 5">
    <name type="scientific">Puccinia coronata f. sp. avenae</name>
    <dbReference type="NCBI Taxonomy" id="200324"/>
    <lineage>
        <taxon>Eukaryota</taxon>
        <taxon>Fungi</taxon>
        <taxon>Dikarya</taxon>
        <taxon>Basidiomycota</taxon>
        <taxon>Pucciniomycotina</taxon>
        <taxon>Pucciniomycetes</taxon>
        <taxon>Pucciniales</taxon>
        <taxon>Pucciniaceae</taxon>
        <taxon>Puccinia</taxon>
    </lineage>
</organism>
<dbReference type="SUPFAM" id="SSF48403">
    <property type="entry name" value="Ankyrin repeat"/>
    <property type="match status" value="1"/>
</dbReference>
<dbReference type="AlphaFoldDB" id="A0A2N5V8K4"/>
<gene>
    <name evidence="2" type="ORF">PCANC_10199</name>
    <name evidence="3" type="ORF">PCANC_11225</name>
    <name evidence="4" type="ORF">PCASD_00627</name>
</gene>
<dbReference type="EMBL" id="PGCI01000009">
    <property type="protein sequence ID" value="PLW50694.1"/>
    <property type="molecule type" value="Genomic_DNA"/>
</dbReference>